<evidence type="ECO:0000313" key="2">
    <source>
        <dbReference type="Proteomes" id="UP000006315"/>
    </source>
</evidence>
<dbReference type="RefSeq" id="WP_003333172.1">
    <property type="nucleotide sequence ID" value="NZ_AJLR01000150.1"/>
</dbReference>
<dbReference type="PATRIC" id="fig|1131731.3.peg.4015"/>
<sequence>MALLLKSVRDILSVNLIKKADQDPEKLSEEEHQEIDEEYAERAKTPPSGFIKNDIMLFAPK</sequence>
<dbReference type="AlphaFoldDB" id="K6D4C1"/>
<organism evidence="1 2">
    <name type="scientific">Schinkia azotoformans LMG 9581</name>
    <dbReference type="NCBI Taxonomy" id="1131731"/>
    <lineage>
        <taxon>Bacteria</taxon>
        <taxon>Bacillati</taxon>
        <taxon>Bacillota</taxon>
        <taxon>Bacilli</taxon>
        <taxon>Bacillales</taxon>
        <taxon>Bacillaceae</taxon>
        <taxon>Calidifontibacillus/Schinkia group</taxon>
        <taxon>Schinkia</taxon>
    </lineage>
</organism>
<protein>
    <submittedName>
        <fullName evidence="1">Uncharacterized protein</fullName>
    </submittedName>
</protein>
<comment type="caution">
    <text evidence="1">The sequence shown here is derived from an EMBL/GenBank/DDBJ whole genome shotgun (WGS) entry which is preliminary data.</text>
</comment>
<dbReference type="EMBL" id="AJLR01000150">
    <property type="protein sequence ID" value="EKN62903.1"/>
    <property type="molecule type" value="Genomic_DNA"/>
</dbReference>
<name>K6D4C1_SCHAZ</name>
<evidence type="ECO:0000313" key="1">
    <source>
        <dbReference type="EMBL" id="EKN62903.1"/>
    </source>
</evidence>
<keyword evidence="2" id="KW-1185">Reference proteome</keyword>
<reference evidence="1 2" key="1">
    <citation type="journal article" date="2012" name="Front. Microbiol.">
        <title>Redundancy and modularity in membrane-associated dissimilatory nitrate reduction in Bacillus.</title>
        <authorList>
            <person name="Heylen K."/>
            <person name="Keltjens J."/>
        </authorList>
    </citation>
    <scope>NUCLEOTIDE SEQUENCE [LARGE SCALE GENOMIC DNA]</scope>
    <source>
        <strain evidence="1 2">LMG 9581</strain>
    </source>
</reference>
<proteinExistence type="predicted"/>
<accession>K6D4C1</accession>
<dbReference type="GeneID" id="89467905"/>
<gene>
    <name evidence="1" type="ORF">BAZO_19693</name>
</gene>
<dbReference type="Proteomes" id="UP000006315">
    <property type="component" value="Unassembled WGS sequence"/>
</dbReference>